<protein>
    <submittedName>
        <fullName evidence="2">Uncharacterized protein</fullName>
    </submittedName>
</protein>
<evidence type="ECO:0000313" key="2">
    <source>
        <dbReference type="EMBL" id="MDQ0684436.1"/>
    </source>
</evidence>
<accession>A0ABU0Q255</accession>
<dbReference type="Proteomes" id="UP001243364">
    <property type="component" value="Unassembled WGS sequence"/>
</dbReference>
<feature type="region of interest" description="Disordered" evidence="1">
    <location>
        <begin position="129"/>
        <end position="161"/>
    </location>
</feature>
<comment type="caution">
    <text evidence="2">The sequence shown here is derived from an EMBL/GenBank/DDBJ whole genome shotgun (WGS) entry which is preliminary data.</text>
</comment>
<evidence type="ECO:0000256" key="1">
    <source>
        <dbReference type="SAM" id="MobiDB-lite"/>
    </source>
</evidence>
<name>A0ABU0Q255_STRAH</name>
<sequence>MRDRNLTSLLSREVERKGLLYSADNLDQLSRDRDELPHGNCPATFDTSCTPSPTPLRLRQSLHGHSRSAAKWSNGTHVQPYRLAHRPAFVLFRMRVPIAYRSRLSLCSRLQRRRAGDLRGGFLSWQANVQPQPGHALHGSTPGTPQTGAGSTPVAHHASTESVQIERCQRKKRHLQSLRLSGPEVAQPSSHGPPNRPGSRHCNCPMAPLSVSPSSLPRSVLARLVQHYHNSPALGAECWERQGVL</sequence>
<gene>
    <name evidence="2" type="ORF">QFZ56_003399</name>
</gene>
<evidence type="ECO:0000313" key="3">
    <source>
        <dbReference type="Proteomes" id="UP001243364"/>
    </source>
</evidence>
<feature type="region of interest" description="Disordered" evidence="1">
    <location>
        <begin position="180"/>
        <end position="202"/>
    </location>
</feature>
<feature type="compositionally biased region" description="Polar residues" evidence="1">
    <location>
        <begin position="141"/>
        <end position="150"/>
    </location>
</feature>
<organism evidence="2 3">
    <name type="scientific">Streptomyces achromogenes</name>
    <dbReference type="NCBI Taxonomy" id="67255"/>
    <lineage>
        <taxon>Bacteria</taxon>
        <taxon>Bacillati</taxon>
        <taxon>Actinomycetota</taxon>
        <taxon>Actinomycetes</taxon>
        <taxon>Kitasatosporales</taxon>
        <taxon>Streptomycetaceae</taxon>
        <taxon>Streptomyces</taxon>
    </lineage>
</organism>
<reference evidence="2 3" key="1">
    <citation type="submission" date="2023-07" db="EMBL/GenBank/DDBJ databases">
        <title>Comparative genomics of wheat-associated soil bacteria to identify genetic determinants of phenazine resistance.</title>
        <authorList>
            <person name="Mouncey N."/>
        </authorList>
    </citation>
    <scope>NUCLEOTIDE SEQUENCE [LARGE SCALE GENOMIC DNA]</scope>
    <source>
        <strain evidence="2 3">W4I19-2</strain>
    </source>
</reference>
<proteinExistence type="predicted"/>
<keyword evidence="3" id="KW-1185">Reference proteome</keyword>
<dbReference type="EMBL" id="JAUSYA010000001">
    <property type="protein sequence ID" value="MDQ0684436.1"/>
    <property type="molecule type" value="Genomic_DNA"/>
</dbReference>